<dbReference type="Proteomes" id="UP000189956">
    <property type="component" value="Unassembled WGS sequence"/>
</dbReference>
<dbReference type="EMBL" id="FUWL01000010">
    <property type="protein sequence ID" value="SJZ61087.1"/>
    <property type="molecule type" value="Genomic_DNA"/>
</dbReference>
<evidence type="ECO:0000313" key="2">
    <source>
        <dbReference type="Proteomes" id="UP000189956"/>
    </source>
</evidence>
<sequence length="67" mass="8241">MLRSCAANLNLNDFFVKDKYRKCQYFSRKKHEKVWRKHAENFDNTLITKRLKIPIRPLLRSEYSHWG</sequence>
<gene>
    <name evidence="1" type="ORF">SAMN02745205_01362</name>
</gene>
<reference evidence="1 2" key="1">
    <citation type="submission" date="2017-02" db="EMBL/GenBank/DDBJ databases">
        <authorList>
            <person name="Peterson S.W."/>
        </authorList>
    </citation>
    <scope>NUCLEOTIDE SEQUENCE [LARGE SCALE GENOMIC DNA]</scope>
    <source>
        <strain evidence="1 2">ATCC 700135</strain>
    </source>
</reference>
<name>A0A1T4M2I2_PORCN</name>
<accession>A0A1T4M2I2</accession>
<dbReference type="AlphaFoldDB" id="A0A1T4M2I2"/>
<evidence type="ECO:0000313" key="1">
    <source>
        <dbReference type="EMBL" id="SJZ61087.1"/>
    </source>
</evidence>
<proteinExistence type="predicted"/>
<protein>
    <submittedName>
        <fullName evidence="1">Uncharacterized protein</fullName>
    </submittedName>
</protein>
<organism evidence="1 2">
    <name type="scientific">Porphyromonas cangingivalis</name>
    <dbReference type="NCBI Taxonomy" id="36874"/>
    <lineage>
        <taxon>Bacteria</taxon>
        <taxon>Pseudomonadati</taxon>
        <taxon>Bacteroidota</taxon>
        <taxon>Bacteroidia</taxon>
        <taxon>Bacteroidales</taxon>
        <taxon>Porphyromonadaceae</taxon>
        <taxon>Porphyromonas</taxon>
    </lineage>
</organism>